<dbReference type="KEGG" id="awo:Awo_c01500"/>
<feature type="chain" id="PRO_5003604241" evidence="1">
    <location>
        <begin position="39"/>
        <end position="201"/>
    </location>
</feature>
<dbReference type="AlphaFoldDB" id="H6LFL4"/>
<evidence type="ECO:0000313" key="3">
    <source>
        <dbReference type="Proteomes" id="UP000007177"/>
    </source>
</evidence>
<protein>
    <submittedName>
        <fullName evidence="2">Uncharacterized protein</fullName>
    </submittedName>
</protein>
<dbReference type="EMBL" id="CP002987">
    <property type="protein sequence ID" value="AFA46959.1"/>
    <property type="molecule type" value="Genomic_DNA"/>
</dbReference>
<keyword evidence="3" id="KW-1185">Reference proteome</keyword>
<dbReference type="STRING" id="931626.Awo_c01500"/>
<keyword evidence="1" id="KW-0732">Signal</keyword>
<reference evidence="2 3" key="2">
    <citation type="journal article" date="2012" name="PLoS ONE">
        <title>An ancient pathway combining carbon dioxide fixation with the generation and utilization of a sodium ion gradient for ATP synthesis.</title>
        <authorList>
            <person name="Poehlein A."/>
            <person name="Schmidt S."/>
            <person name="Kaster A.K."/>
            <person name="Goenrich M."/>
            <person name="Vollmers J."/>
            <person name="Thurmer A."/>
            <person name="Bertsch J."/>
            <person name="Schuchmann K."/>
            <person name="Voigt B."/>
            <person name="Hecker M."/>
            <person name="Daniel R."/>
            <person name="Thauer R.K."/>
            <person name="Gottschalk G."/>
            <person name="Muller V."/>
        </authorList>
    </citation>
    <scope>NUCLEOTIDE SEQUENCE [LARGE SCALE GENOMIC DNA]</scope>
    <source>
        <strain evidence="3">ATCC 29683 / DSM 1030 / JCM 2381 / KCTC 1655 / WB1</strain>
    </source>
</reference>
<feature type="signal peptide" evidence="1">
    <location>
        <begin position="1"/>
        <end position="38"/>
    </location>
</feature>
<organism evidence="2 3">
    <name type="scientific">Acetobacterium woodii (strain ATCC 29683 / DSM 1030 / JCM 2381 / KCTC 1655 / WB1)</name>
    <dbReference type="NCBI Taxonomy" id="931626"/>
    <lineage>
        <taxon>Bacteria</taxon>
        <taxon>Bacillati</taxon>
        <taxon>Bacillota</taxon>
        <taxon>Clostridia</taxon>
        <taxon>Eubacteriales</taxon>
        <taxon>Eubacteriaceae</taxon>
        <taxon>Acetobacterium</taxon>
    </lineage>
</organism>
<sequence>MIKIKKPNKIKSFMVGMLVLSMLNIGFAGCTVESTVFAATGNGPQTNTMSGIADKDDDISNQKNSPPIITESLITETKATPFMITVKDVEIPGDDVADHLEITVVNTGTQTLTNFEIYYSITNSIDNKVENYYELLKDLSLESGETKIIYLDNQKSAAKKWNSVSATAKNEASINLQVTAKGSNSIPLSVNKSIKLIDIAD</sequence>
<dbReference type="RefSeq" id="WP_014354563.1">
    <property type="nucleotide sequence ID" value="NC_016894.1"/>
</dbReference>
<proteinExistence type="predicted"/>
<dbReference type="PROSITE" id="PS51257">
    <property type="entry name" value="PROKAR_LIPOPROTEIN"/>
    <property type="match status" value="1"/>
</dbReference>
<name>H6LFL4_ACEWD</name>
<dbReference type="HOGENOM" id="CLU_1136118_0_0_9"/>
<accession>H6LFL4</accession>
<gene>
    <name evidence="2" type="ordered locus">Awo_c01500</name>
</gene>
<evidence type="ECO:0000313" key="2">
    <source>
        <dbReference type="EMBL" id="AFA46959.1"/>
    </source>
</evidence>
<evidence type="ECO:0000256" key="1">
    <source>
        <dbReference type="SAM" id="SignalP"/>
    </source>
</evidence>
<dbReference type="OrthoDB" id="1809100at2"/>
<dbReference type="Proteomes" id="UP000007177">
    <property type="component" value="Chromosome"/>
</dbReference>
<reference evidence="3" key="1">
    <citation type="submission" date="2011-07" db="EMBL/GenBank/DDBJ databases">
        <title>Complete genome sequence of Acetobacterium woodii.</title>
        <authorList>
            <person name="Poehlein A."/>
            <person name="Schmidt S."/>
            <person name="Kaster A.-K."/>
            <person name="Goenrich M."/>
            <person name="Vollmers J."/>
            <person name="Thuermer A."/>
            <person name="Gottschalk G."/>
            <person name="Thauer R.K."/>
            <person name="Daniel R."/>
            <person name="Mueller V."/>
        </authorList>
    </citation>
    <scope>NUCLEOTIDE SEQUENCE [LARGE SCALE GENOMIC DNA]</scope>
    <source>
        <strain evidence="3">ATCC 29683 / DSM 1030 / JCM 2381 / KCTC 1655 / WB1</strain>
    </source>
</reference>